<keyword evidence="2" id="KW-1185">Reference proteome</keyword>
<evidence type="ECO:0000313" key="1">
    <source>
        <dbReference type="EMBL" id="GFX89848.1"/>
    </source>
</evidence>
<dbReference type="EMBL" id="BMAU01021084">
    <property type="protein sequence ID" value="GFX89848.1"/>
    <property type="molecule type" value="Genomic_DNA"/>
</dbReference>
<accession>A0A8X6UVZ1</accession>
<organism evidence="1 2">
    <name type="scientific">Trichonephila clavipes</name>
    <name type="common">Golden silk orbweaver</name>
    <name type="synonym">Nephila clavipes</name>
    <dbReference type="NCBI Taxonomy" id="2585209"/>
    <lineage>
        <taxon>Eukaryota</taxon>
        <taxon>Metazoa</taxon>
        <taxon>Ecdysozoa</taxon>
        <taxon>Arthropoda</taxon>
        <taxon>Chelicerata</taxon>
        <taxon>Arachnida</taxon>
        <taxon>Araneae</taxon>
        <taxon>Araneomorphae</taxon>
        <taxon>Entelegynae</taxon>
        <taxon>Araneoidea</taxon>
        <taxon>Nephilidae</taxon>
        <taxon>Trichonephila</taxon>
    </lineage>
</organism>
<sequence length="92" mass="10479">MNDCVAAVSVDTGKVLDIEVICRPTVQHLRVLVAALWDKKLAFRTRERRKILDFYGRTATQGEKEIFGRAVLRFKSASEKESVLLIEDQTDL</sequence>
<reference evidence="1" key="1">
    <citation type="submission" date="2020-08" db="EMBL/GenBank/DDBJ databases">
        <title>Multicomponent nature underlies the extraordinary mechanical properties of spider dragline silk.</title>
        <authorList>
            <person name="Kono N."/>
            <person name="Nakamura H."/>
            <person name="Mori M."/>
            <person name="Yoshida Y."/>
            <person name="Ohtoshi R."/>
            <person name="Malay A.D."/>
            <person name="Moran D.A.P."/>
            <person name="Tomita M."/>
            <person name="Numata K."/>
            <person name="Arakawa K."/>
        </authorList>
    </citation>
    <scope>NUCLEOTIDE SEQUENCE</scope>
</reference>
<dbReference type="Proteomes" id="UP000887159">
    <property type="component" value="Unassembled WGS sequence"/>
</dbReference>
<protein>
    <submittedName>
        <fullName evidence="1">Uncharacterized protein</fullName>
    </submittedName>
</protein>
<proteinExistence type="predicted"/>
<name>A0A8X6UVZ1_TRICX</name>
<gene>
    <name evidence="1" type="ORF">TNCV_1534951</name>
</gene>
<dbReference type="AlphaFoldDB" id="A0A8X6UVZ1"/>
<evidence type="ECO:0000313" key="2">
    <source>
        <dbReference type="Proteomes" id="UP000887159"/>
    </source>
</evidence>
<comment type="caution">
    <text evidence="1">The sequence shown here is derived from an EMBL/GenBank/DDBJ whole genome shotgun (WGS) entry which is preliminary data.</text>
</comment>